<organism evidence="2 3">
    <name type="scientific">Burkholderia cepacia</name>
    <name type="common">Pseudomonas cepacia</name>
    <dbReference type="NCBI Taxonomy" id="292"/>
    <lineage>
        <taxon>Bacteria</taxon>
        <taxon>Pseudomonadati</taxon>
        <taxon>Pseudomonadota</taxon>
        <taxon>Betaproteobacteria</taxon>
        <taxon>Burkholderiales</taxon>
        <taxon>Burkholderiaceae</taxon>
        <taxon>Burkholderia</taxon>
        <taxon>Burkholderia cepacia complex</taxon>
    </lineage>
</organism>
<dbReference type="Proteomes" id="UP000298234">
    <property type="component" value="Unassembled WGS sequence"/>
</dbReference>
<protein>
    <submittedName>
        <fullName evidence="2">XRE family transcriptional regulator</fullName>
    </submittedName>
</protein>
<dbReference type="SUPFAM" id="SSF47413">
    <property type="entry name" value="lambda repressor-like DNA-binding domains"/>
    <property type="match status" value="1"/>
</dbReference>
<dbReference type="InterPro" id="IPR010982">
    <property type="entry name" value="Lambda_DNA-bd_dom_sf"/>
</dbReference>
<dbReference type="AlphaFoldDB" id="A0AAX2R8U4"/>
<dbReference type="PROSITE" id="PS50943">
    <property type="entry name" value="HTH_CROC1"/>
    <property type="match status" value="1"/>
</dbReference>
<feature type="domain" description="HTH cro/C1-type" evidence="1">
    <location>
        <begin position="27"/>
        <end position="82"/>
    </location>
</feature>
<dbReference type="SMART" id="SM00530">
    <property type="entry name" value="HTH_XRE"/>
    <property type="match status" value="1"/>
</dbReference>
<sequence length="210" mass="23164">MKIWGQIPRVKKKETLANLAATFVETVKRLQQDAGVNDAELSRAINLNQGTLSRLLSGETTDPRLSTISAIAAFFAVPMSTLFGEENKGFVPVYEQHSLRAARSAATATRHDQLWIKVSNIDSSHFAIKLAPKNRTEPLPANATLVIGEYKSLHSGDLVLVEVDEQTYPIVKISDGETLMGFDIESPSKRRPIEIKEQMIVGKVLVELPL</sequence>
<dbReference type="Gene3D" id="1.10.260.40">
    <property type="entry name" value="lambda repressor-like DNA-binding domains"/>
    <property type="match status" value="1"/>
</dbReference>
<accession>A0AAX2R8U4</accession>
<proteinExistence type="predicted"/>
<dbReference type="InterPro" id="IPR001387">
    <property type="entry name" value="Cro/C1-type_HTH"/>
</dbReference>
<dbReference type="EMBL" id="SNSQ01000149">
    <property type="protein sequence ID" value="TEU30951.1"/>
    <property type="molecule type" value="Genomic_DNA"/>
</dbReference>
<evidence type="ECO:0000313" key="2">
    <source>
        <dbReference type="EMBL" id="TEU30951.1"/>
    </source>
</evidence>
<dbReference type="GO" id="GO:0003677">
    <property type="term" value="F:DNA binding"/>
    <property type="evidence" value="ECO:0007669"/>
    <property type="project" value="InterPro"/>
</dbReference>
<evidence type="ECO:0000313" key="3">
    <source>
        <dbReference type="Proteomes" id="UP000298234"/>
    </source>
</evidence>
<reference evidence="2 3" key="1">
    <citation type="submission" date="2019-03" db="EMBL/GenBank/DDBJ databases">
        <title>Burkholderia cepacia outbreak.</title>
        <authorList>
            <person name="Farzana R."/>
            <person name="Walsh T.R."/>
        </authorList>
    </citation>
    <scope>NUCLEOTIDE SEQUENCE [LARGE SCALE GENOMIC DNA]</scope>
    <source>
        <strain evidence="3">d13</strain>
    </source>
</reference>
<gene>
    <name evidence="2" type="ORF">E3D37_45710</name>
</gene>
<comment type="caution">
    <text evidence="2">The sequence shown here is derived from an EMBL/GenBank/DDBJ whole genome shotgun (WGS) entry which is preliminary data.</text>
</comment>
<evidence type="ECO:0000259" key="1">
    <source>
        <dbReference type="PROSITE" id="PS50943"/>
    </source>
</evidence>
<name>A0AAX2R8U4_BURCE</name>
<dbReference type="Pfam" id="PF13443">
    <property type="entry name" value="HTH_26"/>
    <property type="match status" value="1"/>
</dbReference>